<dbReference type="GO" id="GO:0042149">
    <property type="term" value="P:cellular response to glucose starvation"/>
    <property type="evidence" value="ECO:0007669"/>
    <property type="project" value="TreeGrafter"/>
</dbReference>
<protein>
    <recommendedName>
        <fullName evidence="5">CBS domain-containing protein</fullName>
    </recommendedName>
</protein>
<feature type="compositionally biased region" description="Polar residues" evidence="4">
    <location>
        <begin position="1"/>
        <end position="10"/>
    </location>
</feature>
<evidence type="ECO:0000256" key="4">
    <source>
        <dbReference type="SAM" id="MobiDB-lite"/>
    </source>
</evidence>
<dbReference type="HOGENOM" id="CLU_024459_0_0_1"/>
<organism evidence="6 7">
    <name type="scientific">Stachybotrys chlorohalonatus (strain IBT 40285)</name>
    <dbReference type="NCBI Taxonomy" id="1283841"/>
    <lineage>
        <taxon>Eukaryota</taxon>
        <taxon>Fungi</taxon>
        <taxon>Dikarya</taxon>
        <taxon>Ascomycota</taxon>
        <taxon>Pezizomycotina</taxon>
        <taxon>Sordariomycetes</taxon>
        <taxon>Hypocreomycetidae</taxon>
        <taxon>Hypocreales</taxon>
        <taxon>Stachybotryaceae</taxon>
        <taxon>Stachybotrys</taxon>
    </lineage>
</organism>
<evidence type="ECO:0000256" key="1">
    <source>
        <dbReference type="ARBA" id="ARBA00022737"/>
    </source>
</evidence>
<dbReference type="CDD" id="cd02205">
    <property type="entry name" value="CBS_pair_SF"/>
    <property type="match status" value="2"/>
</dbReference>
<dbReference type="InParanoid" id="A0A084QN09"/>
<reference evidence="6 7" key="1">
    <citation type="journal article" date="2014" name="BMC Genomics">
        <title>Comparative genome sequencing reveals chemotype-specific gene clusters in the toxigenic black mold Stachybotrys.</title>
        <authorList>
            <person name="Semeiks J."/>
            <person name="Borek D."/>
            <person name="Otwinowski Z."/>
            <person name="Grishin N.V."/>
        </authorList>
    </citation>
    <scope>NUCLEOTIDE SEQUENCE [LARGE SCALE GENOMIC DNA]</scope>
    <source>
        <strain evidence="6 7">IBT 40285</strain>
    </source>
</reference>
<evidence type="ECO:0000256" key="3">
    <source>
        <dbReference type="PROSITE-ProRule" id="PRU00703"/>
    </source>
</evidence>
<dbReference type="STRING" id="1283841.A0A084QN09"/>
<dbReference type="Pfam" id="PF00571">
    <property type="entry name" value="CBS"/>
    <property type="match status" value="1"/>
</dbReference>
<keyword evidence="7" id="KW-1185">Reference proteome</keyword>
<dbReference type="PROSITE" id="PS51371">
    <property type="entry name" value="CBS"/>
    <property type="match status" value="1"/>
</dbReference>
<dbReference type="PANTHER" id="PTHR13780">
    <property type="entry name" value="AMP-ACTIVATED PROTEIN KINASE, GAMMA REGULATORY SUBUNIT"/>
    <property type="match status" value="1"/>
</dbReference>
<evidence type="ECO:0000313" key="7">
    <source>
        <dbReference type="Proteomes" id="UP000028524"/>
    </source>
</evidence>
<gene>
    <name evidence="6" type="ORF">S40285_07160</name>
</gene>
<feature type="domain" description="CBS" evidence="5">
    <location>
        <begin position="279"/>
        <end position="336"/>
    </location>
</feature>
<dbReference type="Gene3D" id="3.10.580.10">
    <property type="entry name" value="CBS-domain"/>
    <property type="match status" value="2"/>
</dbReference>
<dbReference type="OrthoDB" id="449052at2759"/>
<sequence length="492" mass="53295">MDSLSPTTTAFPRDYREASPLSLSSSSSSSLGAKHKLPPLQPTRATSSSSNNRLSFVEGLRQVPPSPREHRVRHSSFSHPAIQDLISHPPSNKPANPKFAGREWRDIAVGEILNPDDVKWVELDTSVEDATMVLLKSPPNVVLIRENSSAKTAISTFDFTDLNTYLLMVTGIAKPEEDQISIINAIRTKSQQGNLITIRDIQPLCRKETLVNLTSDSNLAQGIEVLGSGIHQFLVTDNDGDVTGIVSQLQVIEFFWSEGVNFPTIDRLYALILRDLGVGSQQIISINSDAPLSDALRLMNDEGLTSVAVVDNGQNVVGNISTRDVRHLTSTASAPLLSASCMHFISYILNEKGVEKGRDAVPVFHVTPYSTLAHTVAKLVATKSHRMWVVDSGSPSPSAPSTPLLGPSHSAHTMPLSPVPSSAVPASAMAGARISGRLNGVISLTDILNLFAKFSGLHPADPWEQRMRRRRSSSGSIRPTTESGRPSSEMRR</sequence>
<dbReference type="Proteomes" id="UP000028524">
    <property type="component" value="Unassembled WGS sequence"/>
</dbReference>
<dbReference type="InterPro" id="IPR050511">
    <property type="entry name" value="AMPK_gamma/SDS23_families"/>
</dbReference>
<evidence type="ECO:0000259" key="5">
    <source>
        <dbReference type="PROSITE" id="PS51371"/>
    </source>
</evidence>
<dbReference type="SMART" id="SM00116">
    <property type="entry name" value="CBS"/>
    <property type="match status" value="3"/>
</dbReference>
<name>A0A084QN09_STAC4</name>
<evidence type="ECO:0000313" key="6">
    <source>
        <dbReference type="EMBL" id="KFA65344.1"/>
    </source>
</evidence>
<evidence type="ECO:0000256" key="2">
    <source>
        <dbReference type="ARBA" id="ARBA00023122"/>
    </source>
</evidence>
<feature type="region of interest" description="Disordered" evidence="4">
    <location>
        <begin position="463"/>
        <end position="492"/>
    </location>
</feature>
<dbReference type="PANTHER" id="PTHR13780:SF36">
    <property type="entry name" value="CBS DOMAIN-CONTAINING PROTEIN"/>
    <property type="match status" value="1"/>
</dbReference>
<proteinExistence type="predicted"/>
<dbReference type="InterPro" id="IPR000644">
    <property type="entry name" value="CBS_dom"/>
</dbReference>
<dbReference type="AlphaFoldDB" id="A0A084QN09"/>
<dbReference type="OMA" id="DWTQISI"/>
<feature type="region of interest" description="Disordered" evidence="4">
    <location>
        <begin position="1"/>
        <end position="53"/>
    </location>
</feature>
<keyword evidence="2 3" id="KW-0129">CBS domain</keyword>
<accession>A0A084QN09</accession>
<feature type="compositionally biased region" description="Polar residues" evidence="4">
    <location>
        <begin position="43"/>
        <end position="53"/>
    </location>
</feature>
<dbReference type="SUPFAM" id="SSF54631">
    <property type="entry name" value="CBS-domain pair"/>
    <property type="match status" value="2"/>
</dbReference>
<keyword evidence="1" id="KW-0677">Repeat</keyword>
<feature type="region of interest" description="Disordered" evidence="4">
    <location>
        <begin position="392"/>
        <end position="418"/>
    </location>
</feature>
<dbReference type="FunCoup" id="A0A084QN09">
    <property type="interactions" value="207"/>
</dbReference>
<dbReference type="InterPro" id="IPR046342">
    <property type="entry name" value="CBS_dom_sf"/>
</dbReference>
<feature type="compositionally biased region" description="Low complexity" evidence="4">
    <location>
        <begin position="19"/>
        <end position="31"/>
    </location>
</feature>
<dbReference type="EMBL" id="KL660603">
    <property type="protein sequence ID" value="KFA65344.1"/>
    <property type="molecule type" value="Genomic_DNA"/>
</dbReference>
<dbReference type="GO" id="GO:0004865">
    <property type="term" value="F:protein serine/threonine phosphatase inhibitor activity"/>
    <property type="evidence" value="ECO:0007669"/>
    <property type="project" value="TreeGrafter"/>
</dbReference>